<reference evidence="2 3" key="1">
    <citation type="submission" date="2024-08" db="EMBL/GenBank/DDBJ databases">
        <title>Pantoea ronii - a newly identified human opportunistic pathogen.</title>
        <authorList>
            <person name="Keidar-Friedman D."/>
            <person name="Sorek N."/>
            <person name="Leshin-Carmel D."/>
            <person name="Tsur A."/>
            <person name="Amsalem M."/>
            <person name="Tolkach D."/>
            <person name="Brosh-Nissimov T."/>
        </authorList>
    </citation>
    <scope>NUCLEOTIDE SEQUENCE [LARGE SCALE GENOMIC DNA]</scope>
    <source>
        <strain evidence="2 3">AA23256</strain>
    </source>
</reference>
<dbReference type="EMBL" id="JBGFSN010000011">
    <property type="protein sequence ID" value="MFH8136212.1"/>
    <property type="molecule type" value="Genomic_DNA"/>
</dbReference>
<accession>A0ABW7Q0V4</accession>
<dbReference type="PANTHER" id="PTHR37951:SF1">
    <property type="entry name" value="TYPE VI SECRETION SYSTEM COMPONENT TSSA1"/>
    <property type="match status" value="1"/>
</dbReference>
<organism evidence="2 3">
    <name type="scientific">Pantoea osteomyelitidis</name>
    <dbReference type="NCBI Taxonomy" id="3230026"/>
    <lineage>
        <taxon>Bacteria</taxon>
        <taxon>Pseudomonadati</taxon>
        <taxon>Pseudomonadota</taxon>
        <taxon>Gammaproteobacteria</taxon>
        <taxon>Enterobacterales</taxon>
        <taxon>Erwiniaceae</taxon>
        <taxon>Pantoea</taxon>
    </lineage>
</organism>
<evidence type="ECO:0000313" key="2">
    <source>
        <dbReference type="EMBL" id="MFH8136212.1"/>
    </source>
</evidence>
<keyword evidence="3" id="KW-1185">Reference proteome</keyword>
<dbReference type="Proteomes" id="UP001611251">
    <property type="component" value="Unassembled WGS sequence"/>
</dbReference>
<evidence type="ECO:0000313" key="3">
    <source>
        <dbReference type="Proteomes" id="UP001611251"/>
    </source>
</evidence>
<comment type="caution">
    <text evidence="2">The sequence shown here is derived from an EMBL/GenBank/DDBJ whole genome shotgun (WGS) entry which is preliminary data.</text>
</comment>
<gene>
    <name evidence="2" type="ORF">ABU178_18845</name>
</gene>
<proteinExistence type="predicted"/>
<evidence type="ECO:0000259" key="1">
    <source>
        <dbReference type="Pfam" id="PF06812"/>
    </source>
</evidence>
<sequence>MMQKNGYFDAALQPLPGDAPCGQPLDYEADFILLQSRLQPRQEIEYGNFVEAPEPLNWREIESDCLKLIGRSKDIRLIIALMRCRLRQVGLIAVEEGLITLLRLLKQFPDDLYPQLIDEGEFEPVIRANALAELEDNQGFLADLRQKELPRALGMQITIKALEKSKLTQHEGSEFSDAQINAMLDEWQKRNDREIAALQQAGYCLKELKAMLNEMLGEQAPTFSALENILKIFTGAKSIQQAKEDPAICITDESMPQPAPEQDPYQAKETENDTVVTSTTDEACHVTPEYSDAPQPEIMAAQRVQPLATRADALSRLQEVRAWFISKEPSSPVILLLEFTEKMIGMRFTELVKHLPSEMIARLEGNDHQSNEE</sequence>
<dbReference type="Pfam" id="PF06812">
    <property type="entry name" value="ImpA_N"/>
    <property type="match status" value="1"/>
</dbReference>
<name>A0ABW7Q0V4_9GAMM</name>
<protein>
    <submittedName>
        <fullName evidence="2">ImpA family type VI secretion system protein</fullName>
    </submittedName>
</protein>
<dbReference type="PANTHER" id="PTHR37951">
    <property type="entry name" value="CYTOPLASMIC PROTEIN-RELATED"/>
    <property type="match status" value="1"/>
</dbReference>
<dbReference type="InterPro" id="IPR017740">
    <property type="entry name" value="TssA-like"/>
</dbReference>
<dbReference type="InterPro" id="IPR010657">
    <property type="entry name" value="ImpA_N"/>
</dbReference>
<feature type="domain" description="ImpA N-terminal" evidence="1">
    <location>
        <begin position="12"/>
        <end position="135"/>
    </location>
</feature>